<dbReference type="Pfam" id="PF06381">
    <property type="entry name" value="Phage_portal_3"/>
    <property type="match status" value="1"/>
</dbReference>
<dbReference type="AlphaFoldDB" id="A0A137CIE8"/>
<name>A0A137CIE8_ECOLX</name>
<dbReference type="InterPro" id="IPR024459">
    <property type="entry name" value="Acb1-like_N"/>
</dbReference>
<evidence type="ECO:0000313" key="4">
    <source>
        <dbReference type="Proteomes" id="UP000531916"/>
    </source>
</evidence>
<comment type="caution">
    <text evidence="3">The sequence shown here is derived from an EMBL/GenBank/DDBJ whole genome shotgun (WGS) entry which is preliminary data.</text>
</comment>
<proteinExistence type="predicted"/>
<organism evidence="3 4">
    <name type="scientific">Escherichia coli</name>
    <dbReference type="NCBI Taxonomy" id="562"/>
    <lineage>
        <taxon>Bacteria</taxon>
        <taxon>Pseudomonadati</taxon>
        <taxon>Pseudomonadota</taxon>
        <taxon>Gammaproteobacteria</taxon>
        <taxon>Enterobacterales</taxon>
        <taxon>Enterobacteriaceae</taxon>
        <taxon>Escherichia</taxon>
    </lineage>
</organism>
<feature type="compositionally biased region" description="Acidic residues" evidence="1">
    <location>
        <begin position="468"/>
        <end position="478"/>
    </location>
</feature>
<dbReference type="RefSeq" id="WP_040092210.1">
    <property type="nucleotide sequence ID" value="NZ_BFGA01000036.1"/>
</dbReference>
<evidence type="ECO:0000256" key="1">
    <source>
        <dbReference type="SAM" id="MobiDB-lite"/>
    </source>
</evidence>
<dbReference type="Proteomes" id="UP000531916">
    <property type="component" value="Unassembled WGS sequence"/>
</dbReference>
<gene>
    <name evidence="3" type="ORF">E5H86_22930</name>
</gene>
<evidence type="ECO:0000313" key="3">
    <source>
        <dbReference type="EMBL" id="EFC2248602.1"/>
    </source>
</evidence>
<feature type="region of interest" description="Disordered" evidence="1">
    <location>
        <begin position="451"/>
        <end position="478"/>
    </location>
</feature>
<reference evidence="3 4" key="1">
    <citation type="submission" date="2019-04" db="EMBL/GenBank/DDBJ databases">
        <authorList>
            <consortium name="NARMS: The National Antimicrobial Resistance Monitoring System"/>
        </authorList>
    </citation>
    <scope>NUCLEOTIDE SEQUENCE [LARGE SCALE GENOMIC DNA]</scope>
    <source>
        <strain evidence="3 4">FSIS11919500</strain>
    </source>
</reference>
<dbReference type="EMBL" id="AASEPP010000052">
    <property type="protein sequence ID" value="EFC2248602.1"/>
    <property type="molecule type" value="Genomic_DNA"/>
</dbReference>
<accession>A0A137CIE8</accession>
<sequence>MAEIEITGGLGSALMRILEAEEIQPGTDIGYELCKLLWQFHPLGGKLVEKPILMAMCKPRQYNVETDPDERVVRRFQEVWERMKVNEKIKNLFFLSRCYGAAAIGVGTDSVSCREPLPTFGLTEEDVYINAWDPLNASGSMVTDQNPNSPFFQEANKKLKIGGKDWHPSRTLKIFNGTPIYLEFQSSSFGFTGRSVFQRVLYSLKSYINTMEANDLVSQKAGVLVAKVVQNGSKLDGIMAAATGRKRENVKEAKNKGVLSIGKDEDVTSLNLQNIDGALNAARDNIISDIASGSDVPAILIKEEAFSNGFGEGTEDSKAISQYIDGVRQQIEPVMDYFERLVQYIAWNEEFYQSLKNDYPDIITDDYKTTFYQWRREFTATWQELVEESPDKRRESDSKVIQQAIALFSAVSPQVDPENRAAVTEWLASLVNATQTYGEAPLIIDVDALANYEPPKQETPDGNFQPGGEEEETDQDAI</sequence>
<protein>
    <submittedName>
        <fullName evidence="3">DUF1073 domain-containing protein</fullName>
    </submittedName>
</protein>
<evidence type="ECO:0000259" key="2">
    <source>
        <dbReference type="Pfam" id="PF06381"/>
    </source>
</evidence>
<feature type="domain" description="Anti-CBASS protein Acb1-like N-terminal" evidence="2">
    <location>
        <begin position="62"/>
        <end position="349"/>
    </location>
</feature>